<proteinExistence type="predicted"/>
<dbReference type="RefSeq" id="WP_111494037.1">
    <property type="nucleotide sequence ID" value="NZ_CP031264.1"/>
</dbReference>
<protein>
    <recommendedName>
        <fullName evidence="3">Ribbon-helix-helix protein CopG domain-containing protein</fullName>
    </recommendedName>
</protein>
<sequence>MSLERVTITIPSETLADARAAAEREGLSVSAWLSRAAERAAKIQAGLAAAEEVLAEIGPPTPEQQAWVDAVMESVTRPQHEAADSASGAA</sequence>
<evidence type="ECO:0000313" key="2">
    <source>
        <dbReference type="Proteomes" id="UP000249340"/>
    </source>
</evidence>
<name>A0A345SUZ0_9ACTN</name>
<dbReference type="AlphaFoldDB" id="A0A345SUZ0"/>
<dbReference type="EMBL" id="CP031264">
    <property type="protein sequence ID" value="AXI77545.1"/>
    <property type="molecule type" value="Genomic_DNA"/>
</dbReference>
<dbReference type="KEGG" id="stri:C7M71_008920"/>
<accession>A0A345SUZ0</accession>
<evidence type="ECO:0008006" key="3">
    <source>
        <dbReference type="Google" id="ProtNLM"/>
    </source>
</evidence>
<dbReference type="Proteomes" id="UP000249340">
    <property type="component" value="Chromosome"/>
</dbReference>
<dbReference type="OrthoDB" id="3391404at2"/>
<reference evidence="2" key="1">
    <citation type="submission" date="2018-07" db="EMBL/GenBank/DDBJ databases">
        <title>Streptacidiphilus bronchialis DSM 106435 chromosome.</title>
        <authorList>
            <person name="Batra D."/>
            <person name="Gulvik C.A."/>
        </authorList>
    </citation>
    <scope>NUCLEOTIDE SEQUENCE [LARGE SCALE GENOMIC DNA]</scope>
    <source>
        <strain evidence="2">DSM 106435</strain>
    </source>
</reference>
<gene>
    <name evidence="1" type="ORF">C7M71_008920</name>
</gene>
<organism evidence="1 2">
    <name type="scientific">Peterkaempfera bronchialis</name>
    <dbReference type="NCBI Taxonomy" id="2126346"/>
    <lineage>
        <taxon>Bacteria</taxon>
        <taxon>Bacillati</taxon>
        <taxon>Actinomycetota</taxon>
        <taxon>Actinomycetes</taxon>
        <taxon>Kitasatosporales</taxon>
        <taxon>Streptomycetaceae</taxon>
        <taxon>Peterkaempfera</taxon>
    </lineage>
</organism>
<evidence type="ECO:0000313" key="1">
    <source>
        <dbReference type="EMBL" id="AXI77545.1"/>
    </source>
</evidence>
<keyword evidence="2" id="KW-1185">Reference proteome</keyword>